<proteinExistence type="predicted"/>
<protein>
    <submittedName>
        <fullName evidence="2">Uncharacterized protein</fullName>
    </submittedName>
</protein>
<dbReference type="AlphaFoldDB" id="A0A6G1EFX7"/>
<feature type="region of interest" description="Disordered" evidence="1">
    <location>
        <begin position="118"/>
        <end position="164"/>
    </location>
</feature>
<comment type="caution">
    <text evidence="2">The sequence shown here is derived from an EMBL/GenBank/DDBJ whole genome shotgun (WGS) entry which is preliminary data.</text>
</comment>
<feature type="compositionally biased region" description="Low complexity" evidence="1">
    <location>
        <begin position="118"/>
        <end position="161"/>
    </location>
</feature>
<keyword evidence="3" id="KW-1185">Reference proteome</keyword>
<name>A0A6G1EFX7_9ORYZ</name>
<evidence type="ECO:0000256" key="1">
    <source>
        <dbReference type="SAM" id="MobiDB-lite"/>
    </source>
</evidence>
<dbReference type="Proteomes" id="UP000479710">
    <property type="component" value="Unassembled WGS sequence"/>
</dbReference>
<feature type="region of interest" description="Disordered" evidence="1">
    <location>
        <begin position="1"/>
        <end position="35"/>
    </location>
</feature>
<organism evidence="2 3">
    <name type="scientific">Oryza meyeriana var. granulata</name>
    <dbReference type="NCBI Taxonomy" id="110450"/>
    <lineage>
        <taxon>Eukaryota</taxon>
        <taxon>Viridiplantae</taxon>
        <taxon>Streptophyta</taxon>
        <taxon>Embryophyta</taxon>
        <taxon>Tracheophyta</taxon>
        <taxon>Spermatophyta</taxon>
        <taxon>Magnoliopsida</taxon>
        <taxon>Liliopsida</taxon>
        <taxon>Poales</taxon>
        <taxon>Poaceae</taxon>
        <taxon>BOP clade</taxon>
        <taxon>Oryzoideae</taxon>
        <taxon>Oryzeae</taxon>
        <taxon>Oryzinae</taxon>
        <taxon>Oryza</taxon>
        <taxon>Oryza meyeriana</taxon>
    </lineage>
</organism>
<reference evidence="2 3" key="1">
    <citation type="submission" date="2019-11" db="EMBL/GenBank/DDBJ databases">
        <title>Whole genome sequence of Oryza granulata.</title>
        <authorList>
            <person name="Li W."/>
        </authorList>
    </citation>
    <scope>NUCLEOTIDE SEQUENCE [LARGE SCALE GENOMIC DNA]</scope>
    <source>
        <strain evidence="3">cv. Menghai</strain>
        <tissue evidence="2">Leaf</tissue>
    </source>
</reference>
<dbReference type="PANTHER" id="PTHR33165">
    <property type="entry name" value="F-BOX DOMAIN CONTAINING PROTEIN-LIKE-RELATED"/>
    <property type="match status" value="1"/>
</dbReference>
<feature type="compositionally biased region" description="Low complexity" evidence="1">
    <location>
        <begin position="24"/>
        <end position="35"/>
    </location>
</feature>
<sequence>MARRTRERRRAGEVASSEPESGTVSMPRVRSSSSPWASLHGDLVDLIASRVLAGDLLDYVRFRAVCVPWRSATVCPRGRGVDDPRFHPGNRKLRGYVRFINLDTGAFVRAHLPLFRDTPSTASSSSCSATTTPPSASSIPSPATSSTSHCSPPSSPSWAASHGHRTRVAPMMRWVCASIPSLPPAAQEESSQS</sequence>
<dbReference type="EMBL" id="SPHZ02000003">
    <property type="protein sequence ID" value="KAF0923720.1"/>
    <property type="molecule type" value="Genomic_DNA"/>
</dbReference>
<evidence type="ECO:0000313" key="2">
    <source>
        <dbReference type="EMBL" id="KAF0923720.1"/>
    </source>
</evidence>
<dbReference type="OrthoDB" id="692719at2759"/>
<dbReference type="PANTHER" id="PTHR33165:SF98">
    <property type="entry name" value="F-BOX DOMAIN-CONTAINING PROTEIN"/>
    <property type="match status" value="1"/>
</dbReference>
<gene>
    <name evidence="2" type="ORF">E2562_006691</name>
</gene>
<evidence type="ECO:0000313" key="3">
    <source>
        <dbReference type="Proteomes" id="UP000479710"/>
    </source>
</evidence>
<accession>A0A6G1EFX7</accession>